<accession>A0A2T0KJB9</accession>
<comment type="caution">
    <text evidence="2">The sequence shown here is derived from an EMBL/GenBank/DDBJ whole genome shotgun (WGS) entry which is preliminary data.</text>
</comment>
<sequence>MTIAEILASLLAFAVASAALGMVYGLARGANPIRAAVSGLIAYAVLSGLLALPVTFVVAVLEVRS</sequence>
<evidence type="ECO:0000313" key="3">
    <source>
        <dbReference type="Proteomes" id="UP000239415"/>
    </source>
</evidence>
<dbReference type="RefSeq" id="WP_106316798.1">
    <property type="nucleotide sequence ID" value="NZ_BOMO01000042.1"/>
</dbReference>
<feature type="transmembrane region" description="Helical" evidence="1">
    <location>
        <begin position="39"/>
        <end position="61"/>
    </location>
</feature>
<keyword evidence="1" id="KW-1133">Transmembrane helix</keyword>
<keyword evidence="3" id="KW-1185">Reference proteome</keyword>
<dbReference type="EMBL" id="PVMZ01000003">
    <property type="protein sequence ID" value="PRX23629.1"/>
    <property type="molecule type" value="Genomic_DNA"/>
</dbReference>
<feature type="transmembrane region" description="Helical" evidence="1">
    <location>
        <begin position="6"/>
        <end position="27"/>
    </location>
</feature>
<organism evidence="2 3">
    <name type="scientific">Actinoplanes italicus</name>
    <dbReference type="NCBI Taxonomy" id="113567"/>
    <lineage>
        <taxon>Bacteria</taxon>
        <taxon>Bacillati</taxon>
        <taxon>Actinomycetota</taxon>
        <taxon>Actinomycetes</taxon>
        <taxon>Micromonosporales</taxon>
        <taxon>Micromonosporaceae</taxon>
        <taxon>Actinoplanes</taxon>
    </lineage>
</organism>
<keyword evidence="1" id="KW-0812">Transmembrane</keyword>
<dbReference type="AlphaFoldDB" id="A0A2T0KJB9"/>
<evidence type="ECO:0000313" key="2">
    <source>
        <dbReference type="EMBL" id="PRX23629.1"/>
    </source>
</evidence>
<proteinExistence type="predicted"/>
<evidence type="ECO:0000256" key="1">
    <source>
        <dbReference type="SAM" id="Phobius"/>
    </source>
</evidence>
<name>A0A2T0KJB9_9ACTN</name>
<protein>
    <submittedName>
        <fullName evidence="2">Uncharacterized protein</fullName>
    </submittedName>
</protein>
<gene>
    <name evidence="2" type="ORF">CLV67_103378</name>
</gene>
<keyword evidence="1" id="KW-0472">Membrane</keyword>
<dbReference type="Proteomes" id="UP000239415">
    <property type="component" value="Unassembled WGS sequence"/>
</dbReference>
<reference evidence="2 3" key="1">
    <citation type="submission" date="2018-03" db="EMBL/GenBank/DDBJ databases">
        <title>Genomic Encyclopedia of Archaeal and Bacterial Type Strains, Phase II (KMG-II): from individual species to whole genera.</title>
        <authorList>
            <person name="Goeker M."/>
        </authorList>
    </citation>
    <scope>NUCLEOTIDE SEQUENCE [LARGE SCALE GENOMIC DNA]</scope>
    <source>
        <strain evidence="2 3">DSM 43146</strain>
    </source>
</reference>